<organism evidence="1 2">
    <name type="scientific">Gynuella sunshinyii YC6258</name>
    <dbReference type="NCBI Taxonomy" id="1445510"/>
    <lineage>
        <taxon>Bacteria</taxon>
        <taxon>Pseudomonadati</taxon>
        <taxon>Pseudomonadota</taxon>
        <taxon>Gammaproteobacteria</taxon>
        <taxon>Oceanospirillales</taxon>
        <taxon>Saccharospirillaceae</taxon>
        <taxon>Gynuella</taxon>
    </lineage>
</organism>
<reference evidence="1 2" key="1">
    <citation type="submission" date="2014-01" db="EMBL/GenBank/DDBJ databases">
        <title>Full genme sequencing of cellulolytic bacterium Gynuella sunshinyii YC6258T gen. nov., sp. nov.</title>
        <authorList>
            <person name="Khan H."/>
            <person name="Chung E.J."/>
            <person name="Chung Y.R."/>
        </authorList>
    </citation>
    <scope>NUCLEOTIDE SEQUENCE [LARGE SCALE GENOMIC DNA]</scope>
    <source>
        <strain evidence="1 2">YC6258</strain>
    </source>
</reference>
<gene>
    <name evidence="1" type="ORF">YC6258_05736</name>
</gene>
<dbReference type="OrthoDB" id="6194004at2"/>
<dbReference type="InterPro" id="IPR011990">
    <property type="entry name" value="TPR-like_helical_dom_sf"/>
</dbReference>
<accession>A0A0C5W5B1</accession>
<sequence length="204" mass="23190">MRNQPSSATDSAVHVLHLSIAEHGKLLALKHQHKDALRHYQEAIRMAVSIRAPEIFFRHYTQCVLESLEKTESYQEVIEFCRNADQHYQRISAKIPLHKKDHASVLERQAVNELKAGDETSARVSLLRALEIGGKGVLPLSEELLSWLQRNLTVSLSRLQALQEKHHYFVVRRDQVNPQKARSLESLKLPKTAPSDGLILNAGR</sequence>
<dbReference type="RefSeq" id="WP_044619419.1">
    <property type="nucleotide sequence ID" value="NZ_CP007142.1"/>
</dbReference>
<dbReference type="EMBL" id="CP007142">
    <property type="protein sequence ID" value="AJQ97764.1"/>
    <property type="molecule type" value="Genomic_DNA"/>
</dbReference>
<dbReference type="Proteomes" id="UP000032266">
    <property type="component" value="Chromosome"/>
</dbReference>
<name>A0A0C5W5B1_9GAMM</name>
<dbReference type="SUPFAM" id="SSF48452">
    <property type="entry name" value="TPR-like"/>
    <property type="match status" value="1"/>
</dbReference>
<evidence type="ECO:0000313" key="2">
    <source>
        <dbReference type="Proteomes" id="UP000032266"/>
    </source>
</evidence>
<dbReference type="STRING" id="1445510.YC6258_05736"/>
<dbReference type="KEGG" id="gsn:YC6258_05736"/>
<proteinExistence type="predicted"/>
<evidence type="ECO:0000313" key="1">
    <source>
        <dbReference type="EMBL" id="AJQ97764.1"/>
    </source>
</evidence>
<dbReference type="HOGENOM" id="CLU_1515099_0_0_6"/>
<keyword evidence="2" id="KW-1185">Reference proteome</keyword>
<protein>
    <submittedName>
        <fullName evidence="1">Uncharacterized protein</fullName>
    </submittedName>
</protein>
<dbReference type="AlphaFoldDB" id="A0A0C5W5B1"/>
<dbReference type="Gene3D" id="1.25.40.10">
    <property type="entry name" value="Tetratricopeptide repeat domain"/>
    <property type="match status" value="1"/>
</dbReference>